<gene>
    <name evidence="3" type="ordered locus">Dred_0495</name>
</gene>
<dbReference type="HOGENOM" id="CLU_066192_4_2_9"/>
<dbReference type="Pfam" id="PF01381">
    <property type="entry name" value="HTH_3"/>
    <property type="match status" value="1"/>
</dbReference>
<dbReference type="PANTHER" id="PTHR46558:SF11">
    <property type="entry name" value="HTH-TYPE TRANSCRIPTIONAL REGULATOR XRE"/>
    <property type="match status" value="1"/>
</dbReference>
<name>A4J1T8_DESRM</name>
<reference evidence="3 4" key="1">
    <citation type="submission" date="2007-03" db="EMBL/GenBank/DDBJ databases">
        <title>Complete sequence of Desulfotomaculum reducens MI-1.</title>
        <authorList>
            <consortium name="US DOE Joint Genome Institute"/>
            <person name="Copeland A."/>
            <person name="Lucas S."/>
            <person name="Lapidus A."/>
            <person name="Barry K."/>
            <person name="Detter J.C."/>
            <person name="Glavina del Rio T."/>
            <person name="Hammon N."/>
            <person name="Israni S."/>
            <person name="Dalin E."/>
            <person name="Tice H."/>
            <person name="Pitluck S."/>
            <person name="Sims D."/>
            <person name="Brettin T."/>
            <person name="Bruce D."/>
            <person name="Han C."/>
            <person name="Tapia R."/>
            <person name="Schmutz J."/>
            <person name="Larimer F."/>
            <person name="Land M."/>
            <person name="Hauser L."/>
            <person name="Kyrpides N."/>
            <person name="Kim E."/>
            <person name="Tebo B.M."/>
            <person name="Richardson P."/>
        </authorList>
    </citation>
    <scope>NUCLEOTIDE SEQUENCE [LARGE SCALE GENOMIC DNA]</scope>
    <source>
        <strain evidence="3 4">MI-1</strain>
    </source>
</reference>
<dbReference type="CDD" id="cd00093">
    <property type="entry name" value="HTH_XRE"/>
    <property type="match status" value="1"/>
</dbReference>
<dbReference type="PANTHER" id="PTHR46558">
    <property type="entry name" value="TRACRIPTIONAL REGULATORY PROTEIN-RELATED-RELATED"/>
    <property type="match status" value="1"/>
</dbReference>
<feature type="domain" description="HTH cro/C1-type" evidence="2">
    <location>
        <begin position="1"/>
        <end position="46"/>
    </location>
</feature>
<dbReference type="PROSITE" id="PS50943">
    <property type="entry name" value="HTH_CROC1"/>
    <property type="match status" value="1"/>
</dbReference>
<dbReference type="SMART" id="SM00530">
    <property type="entry name" value="HTH_XRE"/>
    <property type="match status" value="1"/>
</dbReference>
<organism evidence="3 4">
    <name type="scientific">Desulforamulus reducens (strain ATCC BAA-1160 / DSM 100696 / MI-1)</name>
    <name type="common">Desulfotomaculum reducens</name>
    <dbReference type="NCBI Taxonomy" id="349161"/>
    <lineage>
        <taxon>Bacteria</taxon>
        <taxon>Bacillati</taxon>
        <taxon>Bacillota</taxon>
        <taxon>Clostridia</taxon>
        <taxon>Eubacteriales</taxon>
        <taxon>Peptococcaceae</taxon>
        <taxon>Desulforamulus</taxon>
    </lineage>
</organism>
<dbReference type="eggNOG" id="COG1476">
    <property type="taxonomic scope" value="Bacteria"/>
</dbReference>
<sequence length="100" mass="11649">MTQEQLAQQLGFTRGQVSNYEQGSREPDFETLKKIADFFKVTTDYMLGRTDDPTPVDKLIELSALAGQQKFDPMKELPPEAQRSLEDFIDYLMRKYKKDH</sequence>
<accession>A4J1T8</accession>
<dbReference type="InterPro" id="IPR010982">
    <property type="entry name" value="Lambda_DNA-bd_dom_sf"/>
</dbReference>
<dbReference type="AlphaFoldDB" id="A4J1T8"/>
<dbReference type="Gene3D" id="1.10.260.40">
    <property type="entry name" value="lambda repressor-like DNA-binding domains"/>
    <property type="match status" value="1"/>
</dbReference>
<evidence type="ECO:0000313" key="4">
    <source>
        <dbReference type="Proteomes" id="UP000001556"/>
    </source>
</evidence>
<dbReference type="InterPro" id="IPR001387">
    <property type="entry name" value="Cro/C1-type_HTH"/>
</dbReference>
<evidence type="ECO:0000256" key="1">
    <source>
        <dbReference type="ARBA" id="ARBA00023125"/>
    </source>
</evidence>
<evidence type="ECO:0000313" key="3">
    <source>
        <dbReference type="EMBL" id="ABO49041.1"/>
    </source>
</evidence>
<protein>
    <submittedName>
        <fullName evidence="3">Transcriptional regulator, XRE family</fullName>
    </submittedName>
</protein>
<proteinExistence type="predicted"/>
<dbReference type="SUPFAM" id="SSF47413">
    <property type="entry name" value="lambda repressor-like DNA-binding domains"/>
    <property type="match status" value="1"/>
</dbReference>
<dbReference type="STRING" id="349161.Dred_0495"/>
<dbReference type="KEGG" id="drm:Dred_0495"/>
<keyword evidence="4" id="KW-1185">Reference proteome</keyword>
<dbReference type="Proteomes" id="UP000001556">
    <property type="component" value="Chromosome"/>
</dbReference>
<keyword evidence="1" id="KW-0238">DNA-binding</keyword>
<evidence type="ECO:0000259" key="2">
    <source>
        <dbReference type="PROSITE" id="PS50943"/>
    </source>
</evidence>
<dbReference type="EMBL" id="CP000612">
    <property type="protein sequence ID" value="ABO49041.1"/>
    <property type="molecule type" value="Genomic_DNA"/>
</dbReference>
<dbReference type="GO" id="GO:0003677">
    <property type="term" value="F:DNA binding"/>
    <property type="evidence" value="ECO:0007669"/>
    <property type="project" value="UniProtKB-KW"/>
</dbReference>